<evidence type="ECO:0000256" key="2">
    <source>
        <dbReference type="SAM" id="SignalP"/>
    </source>
</evidence>
<protein>
    <submittedName>
        <fullName evidence="3">Uncharacterized protein</fullName>
    </submittedName>
</protein>
<evidence type="ECO:0000313" key="3">
    <source>
        <dbReference type="EMBL" id="TMQ59754.1"/>
    </source>
</evidence>
<proteinExistence type="predicted"/>
<comment type="caution">
    <text evidence="3">The sequence shown here is derived from an EMBL/GenBank/DDBJ whole genome shotgun (WGS) entry which is preliminary data.</text>
</comment>
<accession>A0A538T8A0</accession>
<gene>
    <name evidence="3" type="ORF">E6K72_01375</name>
</gene>
<feature type="region of interest" description="Disordered" evidence="1">
    <location>
        <begin position="31"/>
        <end position="66"/>
    </location>
</feature>
<sequence length="66" mass="6996">MEVRVPYYRLFLLAFVLGVLLLLLLLASPPVSADSDGVWSKIQTSTSPGARPSNAPPDSPNDASAI</sequence>
<dbReference type="AlphaFoldDB" id="A0A538T8A0"/>
<feature type="signal peptide" evidence="2">
    <location>
        <begin position="1"/>
        <end position="33"/>
    </location>
</feature>
<keyword evidence="2" id="KW-0732">Signal</keyword>
<reference evidence="3 4" key="1">
    <citation type="journal article" date="2019" name="Nat. Microbiol.">
        <title>Mediterranean grassland soil C-N compound turnover is dependent on rainfall and depth, and is mediated by genomically divergent microorganisms.</title>
        <authorList>
            <person name="Diamond S."/>
            <person name="Andeer P.F."/>
            <person name="Li Z."/>
            <person name="Crits-Christoph A."/>
            <person name="Burstein D."/>
            <person name="Anantharaman K."/>
            <person name="Lane K.R."/>
            <person name="Thomas B.C."/>
            <person name="Pan C."/>
            <person name="Northen T.R."/>
            <person name="Banfield J.F."/>
        </authorList>
    </citation>
    <scope>NUCLEOTIDE SEQUENCE [LARGE SCALE GENOMIC DNA]</scope>
    <source>
        <strain evidence="3">WS_2</strain>
    </source>
</reference>
<feature type="chain" id="PRO_5022121728" evidence="2">
    <location>
        <begin position="34"/>
        <end position="66"/>
    </location>
</feature>
<organism evidence="3 4">
    <name type="scientific">Eiseniibacteriota bacterium</name>
    <dbReference type="NCBI Taxonomy" id="2212470"/>
    <lineage>
        <taxon>Bacteria</taxon>
        <taxon>Candidatus Eiseniibacteriota</taxon>
    </lineage>
</organism>
<evidence type="ECO:0000313" key="4">
    <source>
        <dbReference type="Proteomes" id="UP000317716"/>
    </source>
</evidence>
<dbReference type="Proteomes" id="UP000317716">
    <property type="component" value="Unassembled WGS sequence"/>
</dbReference>
<dbReference type="EMBL" id="VBOS01000039">
    <property type="protein sequence ID" value="TMQ59754.1"/>
    <property type="molecule type" value="Genomic_DNA"/>
</dbReference>
<evidence type="ECO:0000256" key="1">
    <source>
        <dbReference type="SAM" id="MobiDB-lite"/>
    </source>
</evidence>
<name>A0A538T8A0_UNCEI</name>